<keyword evidence="1" id="KW-0175">Coiled coil</keyword>
<keyword evidence="2" id="KW-0732">Signal</keyword>
<dbReference type="Proteomes" id="UP001227317">
    <property type="component" value="Unassembled WGS sequence"/>
</dbReference>
<evidence type="ECO:0000313" key="4">
    <source>
        <dbReference type="Proteomes" id="UP001227317"/>
    </source>
</evidence>
<organism evidence="3 4">
    <name type="scientific">Azospirillum isscasi</name>
    <dbReference type="NCBI Taxonomy" id="3053926"/>
    <lineage>
        <taxon>Bacteria</taxon>
        <taxon>Pseudomonadati</taxon>
        <taxon>Pseudomonadota</taxon>
        <taxon>Alphaproteobacteria</taxon>
        <taxon>Rhodospirillales</taxon>
        <taxon>Azospirillaceae</taxon>
        <taxon>Azospirillum</taxon>
    </lineage>
</organism>
<proteinExistence type="predicted"/>
<feature type="signal peptide" evidence="2">
    <location>
        <begin position="1"/>
        <end position="27"/>
    </location>
</feature>
<evidence type="ECO:0000313" key="3">
    <source>
        <dbReference type="EMBL" id="MDQ2106385.1"/>
    </source>
</evidence>
<sequence>MNTLVQRWLMAALAGLCLCGGTPPVAAFSFDDMEKIDQAEQGELLEAAKLAAAAEDFARARALIGQARVKHYAPQAVAEAESTLRQAEAARDERVRREVQARLAREEAERRAREQANARTGGANCNAVATNGGLWQYCTSGSCNGFVRNDALWTLCERDSYAGYASNLWVWRYLEQGDVSGFAKDYPVWSAAQKQAGSFASRKRFIIYYMNGYIYE</sequence>
<evidence type="ECO:0000256" key="1">
    <source>
        <dbReference type="SAM" id="Coils"/>
    </source>
</evidence>
<protein>
    <recommendedName>
        <fullName evidence="5">DUF4398 domain-containing protein</fullName>
    </recommendedName>
</protein>
<comment type="caution">
    <text evidence="3">The sequence shown here is derived from an EMBL/GenBank/DDBJ whole genome shotgun (WGS) entry which is preliminary data.</text>
</comment>
<feature type="coiled-coil region" evidence="1">
    <location>
        <begin position="77"/>
        <end position="116"/>
    </location>
</feature>
<evidence type="ECO:0000256" key="2">
    <source>
        <dbReference type="SAM" id="SignalP"/>
    </source>
</evidence>
<gene>
    <name evidence="3" type="ORF">QSG27_27080</name>
</gene>
<dbReference type="RefSeq" id="WP_306711699.1">
    <property type="nucleotide sequence ID" value="NZ_JAUJFI010000238.1"/>
</dbReference>
<evidence type="ECO:0008006" key="5">
    <source>
        <dbReference type="Google" id="ProtNLM"/>
    </source>
</evidence>
<name>A0ABU0WQ66_9PROT</name>
<keyword evidence="4" id="KW-1185">Reference proteome</keyword>
<feature type="chain" id="PRO_5045684852" description="DUF4398 domain-containing protein" evidence="2">
    <location>
        <begin position="28"/>
        <end position="216"/>
    </location>
</feature>
<accession>A0ABU0WQ66</accession>
<dbReference type="EMBL" id="JAUJFI010000238">
    <property type="protein sequence ID" value="MDQ2106385.1"/>
    <property type="molecule type" value="Genomic_DNA"/>
</dbReference>
<reference evidence="3 4" key="1">
    <citation type="submission" date="2023-06" db="EMBL/GenBank/DDBJ databases">
        <title>Azospirillum isscasensis sp.nov, a bacterium isolated from rhizosphere soil of rice.</title>
        <authorList>
            <person name="Wang H."/>
        </authorList>
    </citation>
    <scope>NUCLEOTIDE SEQUENCE [LARGE SCALE GENOMIC DNA]</scope>
    <source>
        <strain evidence="3 4">C340-1</strain>
    </source>
</reference>